<feature type="domain" description="K+ potassium transporter C-terminal" evidence="13">
    <location>
        <begin position="250"/>
        <end position="398"/>
    </location>
</feature>
<evidence type="ECO:0000256" key="11">
    <source>
        <dbReference type="SAM" id="Phobius"/>
    </source>
</evidence>
<feature type="transmembrane region" description="Helical" evidence="11">
    <location>
        <begin position="173"/>
        <end position="193"/>
    </location>
</feature>
<evidence type="ECO:0000256" key="2">
    <source>
        <dbReference type="ARBA" id="ARBA00007019"/>
    </source>
</evidence>
<feature type="domain" description="K+ potassium transporter integral membrane" evidence="12">
    <location>
        <begin position="1"/>
        <end position="239"/>
    </location>
</feature>
<keyword evidence="10 11" id="KW-0472">Membrane</keyword>
<keyword evidence="3" id="KW-0813">Transport</keyword>
<evidence type="ECO:0000259" key="13">
    <source>
        <dbReference type="Pfam" id="PF22776"/>
    </source>
</evidence>
<protein>
    <submittedName>
        <fullName evidence="14">Kup system potassium uptake protein</fullName>
    </submittedName>
</protein>
<evidence type="ECO:0000259" key="12">
    <source>
        <dbReference type="Pfam" id="PF02705"/>
    </source>
</evidence>
<feature type="transmembrane region" description="Helical" evidence="11">
    <location>
        <begin position="139"/>
        <end position="161"/>
    </location>
</feature>
<comment type="subcellular location">
    <subcellularLocation>
        <location evidence="1">Membrane</location>
        <topology evidence="1">Multi-pass membrane protein</topology>
    </subcellularLocation>
</comment>
<evidence type="ECO:0000313" key="14">
    <source>
        <dbReference type="EMBL" id="VAW09751.1"/>
    </source>
</evidence>
<sequence>VTGSEALYADMGHFGKKPIQITWYALVFPALVLTYFGQGAFIIANPEAVRNPFYLMAPSWAIWPLVLLATFATIIASQALISGAFSLTMQAVQLGYLPRFRILHTSATEHGQVYIPAINWMLMVAAVGLVLGFRTSTALAGAYGIAVSTTMVVTTALIFVVMRERWEWATSAAIAITAGFLVADLAYFGANLYKIPDGGWFPILVAGAIFTTMTTWKKGRQLVATRMQVGRLPLKHFIDSIDDLEVPRVPGTAIYMFSRPGATPPALLANMRHNGVLHERVVVLSVLTTTEPRVPAARRTEVTHLDKRFFQVVLRFGFMEEPNVPVALTSIIRKDFEFEPDDTVWILGRETVLATELPGMLMWRERLFAVMTRNATPATRYFHLPVKSSLEIGVQVEI</sequence>
<keyword evidence="4" id="KW-1003">Cell membrane</keyword>
<keyword evidence="9" id="KW-0406">Ion transport</keyword>
<keyword evidence="5" id="KW-0633">Potassium transport</keyword>
<keyword evidence="8 11" id="KW-1133">Transmembrane helix</keyword>
<reference evidence="14" key="1">
    <citation type="submission" date="2018-06" db="EMBL/GenBank/DDBJ databases">
        <authorList>
            <person name="Zhirakovskaya E."/>
        </authorList>
    </citation>
    <scope>NUCLEOTIDE SEQUENCE</scope>
</reference>
<proteinExistence type="inferred from homology"/>
<dbReference type="AlphaFoldDB" id="A0A3B0STT0"/>
<evidence type="ECO:0000256" key="8">
    <source>
        <dbReference type="ARBA" id="ARBA00022989"/>
    </source>
</evidence>
<feature type="transmembrane region" description="Helical" evidence="11">
    <location>
        <begin position="199"/>
        <end position="216"/>
    </location>
</feature>
<comment type="similarity">
    <text evidence="2">Belongs to the HAK/KUP transporter (TC 2.A.72) family.</text>
</comment>
<gene>
    <name evidence="14" type="ORF">MNBD_ACTINO02-2490</name>
</gene>
<keyword evidence="6 11" id="KW-0812">Transmembrane</keyword>
<keyword evidence="7" id="KW-0630">Potassium</keyword>
<dbReference type="PANTHER" id="PTHR30540:SF79">
    <property type="entry name" value="LOW AFFINITY POTASSIUM TRANSPORT SYSTEM PROTEIN KUP"/>
    <property type="match status" value="1"/>
</dbReference>
<feature type="transmembrane region" description="Helical" evidence="11">
    <location>
        <begin position="63"/>
        <end position="92"/>
    </location>
</feature>
<name>A0A3B0STT0_9ZZZZ</name>
<evidence type="ECO:0000256" key="4">
    <source>
        <dbReference type="ARBA" id="ARBA00022475"/>
    </source>
</evidence>
<evidence type="ECO:0000256" key="10">
    <source>
        <dbReference type="ARBA" id="ARBA00023136"/>
    </source>
</evidence>
<feature type="non-terminal residue" evidence="14">
    <location>
        <position position="1"/>
    </location>
</feature>
<evidence type="ECO:0000256" key="6">
    <source>
        <dbReference type="ARBA" id="ARBA00022692"/>
    </source>
</evidence>
<dbReference type="GO" id="GO:0015079">
    <property type="term" value="F:potassium ion transmembrane transporter activity"/>
    <property type="evidence" value="ECO:0007669"/>
    <property type="project" value="InterPro"/>
</dbReference>
<dbReference type="InterPro" id="IPR003855">
    <property type="entry name" value="K+_transporter"/>
</dbReference>
<dbReference type="EMBL" id="UOEK01000645">
    <property type="protein sequence ID" value="VAW09751.1"/>
    <property type="molecule type" value="Genomic_DNA"/>
</dbReference>
<dbReference type="InterPro" id="IPR053951">
    <property type="entry name" value="K_trans_N"/>
</dbReference>
<evidence type="ECO:0000256" key="9">
    <source>
        <dbReference type="ARBA" id="ARBA00023065"/>
    </source>
</evidence>
<dbReference type="PANTHER" id="PTHR30540">
    <property type="entry name" value="OSMOTIC STRESS POTASSIUM TRANSPORTER"/>
    <property type="match status" value="1"/>
</dbReference>
<evidence type="ECO:0000256" key="7">
    <source>
        <dbReference type="ARBA" id="ARBA00022958"/>
    </source>
</evidence>
<accession>A0A3B0STT0</accession>
<dbReference type="Pfam" id="PF02705">
    <property type="entry name" value="K_trans"/>
    <property type="match status" value="1"/>
</dbReference>
<feature type="transmembrane region" description="Helical" evidence="11">
    <location>
        <begin position="113"/>
        <end position="133"/>
    </location>
</feature>
<dbReference type="InterPro" id="IPR053952">
    <property type="entry name" value="K_trans_C"/>
</dbReference>
<evidence type="ECO:0000256" key="1">
    <source>
        <dbReference type="ARBA" id="ARBA00004141"/>
    </source>
</evidence>
<feature type="transmembrane region" description="Helical" evidence="11">
    <location>
        <begin position="21"/>
        <end position="43"/>
    </location>
</feature>
<dbReference type="GO" id="GO:0016020">
    <property type="term" value="C:membrane"/>
    <property type="evidence" value="ECO:0007669"/>
    <property type="project" value="UniProtKB-SubCell"/>
</dbReference>
<dbReference type="Pfam" id="PF22776">
    <property type="entry name" value="K_trans_C"/>
    <property type="match status" value="1"/>
</dbReference>
<evidence type="ECO:0000256" key="3">
    <source>
        <dbReference type="ARBA" id="ARBA00022448"/>
    </source>
</evidence>
<organism evidence="14">
    <name type="scientific">hydrothermal vent metagenome</name>
    <dbReference type="NCBI Taxonomy" id="652676"/>
    <lineage>
        <taxon>unclassified sequences</taxon>
        <taxon>metagenomes</taxon>
        <taxon>ecological metagenomes</taxon>
    </lineage>
</organism>
<evidence type="ECO:0000256" key="5">
    <source>
        <dbReference type="ARBA" id="ARBA00022538"/>
    </source>
</evidence>